<protein>
    <submittedName>
        <fullName evidence="1">Uncharacterized protein</fullName>
    </submittedName>
</protein>
<feature type="non-terminal residue" evidence="1">
    <location>
        <position position="1"/>
    </location>
</feature>
<evidence type="ECO:0000313" key="2">
    <source>
        <dbReference type="Proteomes" id="UP000663836"/>
    </source>
</evidence>
<sequence length="64" mass="7737">QTAEDFFYGEKTEEEVTDFERRFIEDRKRAHELKITAEKFHELMQMSQATSYLSSNQYMRTSGY</sequence>
<dbReference type="AlphaFoldDB" id="A0A819QQQ9"/>
<reference evidence="1" key="1">
    <citation type="submission" date="2021-02" db="EMBL/GenBank/DDBJ databases">
        <authorList>
            <person name="Nowell W R."/>
        </authorList>
    </citation>
    <scope>NUCLEOTIDE SEQUENCE</scope>
</reference>
<accession>A0A819QQQ9</accession>
<organism evidence="1 2">
    <name type="scientific">Rotaria sordida</name>
    <dbReference type="NCBI Taxonomy" id="392033"/>
    <lineage>
        <taxon>Eukaryota</taxon>
        <taxon>Metazoa</taxon>
        <taxon>Spiralia</taxon>
        <taxon>Gnathifera</taxon>
        <taxon>Rotifera</taxon>
        <taxon>Eurotatoria</taxon>
        <taxon>Bdelloidea</taxon>
        <taxon>Philodinida</taxon>
        <taxon>Philodinidae</taxon>
        <taxon>Rotaria</taxon>
    </lineage>
</organism>
<proteinExistence type="predicted"/>
<dbReference type="EMBL" id="CAJOBD010005685">
    <property type="protein sequence ID" value="CAF4039044.1"/>
    <property type="molecule type" value="Genomic_DNA"/>
</dbReference>
<name>A0A819QQQ9_9BILA</name>
<evidence type="ECO:0000313" key="1">
    <source>
        <dbReference type="EMBL" id="CAF4039044.1"/>
    </source>
</evidence>
<dbReference type="Proteomes" id="UP000663836">
    <property type="component" value="Unassembled WGS sequence"/>
</dbReference>
<comment type="caution">
    <text evidence="1">The sequence shown here is derived from an EMBL/GenBank/DDBJ whole genome shotgun (WGS) entry which is preliminary data.</text>
</comment>
<gene>
    <name evidence="1" type="ORF">JBS370_LOCUS28393</name>
</gene>